<reference evidence="3" key="1">
    <citation type="submission" date="2022-10" db="EMBL/GenBank/DDBJ databases">
        <title>The WGS of Solirubrobacter phytolaccae KCTC 29190.</title>
        <authorList>
            <person name="Jiang Z."/>
        </authorList>
    </citation>
    <scope>NUCLEOTIDE SEQUENCE</scope>
    <source>
        <strain evidence="3">KCTC 29190</strain>
    </source>
</reference>
<dbReference type="Proteomes" id="UP001147653">
    <property type="component" value="Unassembled WGS sequence"/>
</dbReference>
<evidence type="ECO:0000313" key="4">
    <source>
        <dbReference type="Proteomes" id="UP001147653"/>
    </source>
</evidence>
<feature type="chain" id="PRO_5040751842" evidence="2">
    <location>
        <begin position="27"/>
        <end position="431"/>
    </location>
</feature>
<accession>A0A9X3NEM0</accession>
<keyword evidence="2" id="KW-0732">Signal</keyword>
<keyword evidence="4" id="KW-1185">Reference proteome</keyword>
<comment type="caution">
    <text evidence="3">The sequence shown here is derived from an EMBL/GenBank/DDBJ whole genome shotgun (WGS) entry which is preliminary data.</text>
</comment>
<sequence length="431" mass="44776">MTTFKTSRTLAAALAMTAIAAAPASAAELTYIDNDNVYVENLDGSARHALSADGTPARPYVLPTADEQGSLAAFQANPTTGQQEIVYWAYGTGTPVRNRMPRSPGDQTTSPPTSARMQPDGAYVTLGYTFLAFGDPAQPRYGRTNPSSPSLPDAQTSIDYTDITWHRERPVVARADGDVYWTGLTQPLFTSTVPGVTHTFLEISEDGSRMLLRRRAADGSLSLELFAYEGQIGFGTVPSGCAIPVGPGFARGALSRDGKSVAWDDGAGVHVAQAEPDVFDANATCVLSGTRTVSSTARMPAFSAATTALPPVTPPPPGPPSTGPLPPAPPATTNPPKFKLSAPPTKLKASALRRGVTLKAAAPAAGKVKLTLKRGKRIVASGSATAKAAGTVKVKLKAKKGAKLSGKLKLTATFTPKSGKATTTTVTVRVS</sequence>
<gene>
    <name evidence="3" type="ORF">OJ997_33680</name>
</gene>
<proteinExistence type="predicted"/>
<feature type="compositionally biased region" description="Polar residues" evidence="1">
    <location>
        <begin position="105"/>
        <end position="116"/>
    </location>
</feature>
<evidence type="ECO:0000256" key="1">
    <source>
        <dbReference type="SAM" id="MobiDB-lite"/>
    </source>
</evidence>
<dbReference type="SUPFAM" id="SSF82171">
    <property type="entry name" value="DPP6 N-terminal domain-like"/>
    <property type="match status" value="1"/>
</dbReference>
<dbReference type="RefSeq" id="WP_270029802.1">
    <property type="nucleotide sequence ID" value="NZ_JAPDDP010000107.1"/>
</dbReference>
<dbReference type="EMBL" id="JAPDDP010000107">
    <property type="protein sequence ID" value="MDA0185305.1"/>
    <property type="molecule type" value="Genomic_DNA"/>
</dbReference>
<name>A0A9X3NEM0_9ACTN</name>
<evidence type="ECO:0000313" key="3">
    <source>
        <dbReference type="EMBL" id="MDA0185305.1"/>
    </source>
</evidence>
<dbReference type="AlphaFoldDB" id="A0A9X3NEM0"/>
<feature type="signal peptide" evidence="2">
    <location>
        <begin position="1"/>
        <end position="26"/>
    </location>
</feature>
<organism evidence="3 4">
    <name type="scientific">Solirubrobacter phytolaccae</name>
    <dbReference type="NCBI Taxonomy" id="1404360"/>
    <lineage>
        <taxon>Bacteria</taxon>
        <taxon>Bacillati</taxon>
        <taxon>Actinomycetota</taxon>
        <taxon>Thermoleophilia</taxon>
        <taxon>Solirubrobacterales</taxon>
        <taxon>Solirubrobacteraceae</taxon>
        <taxon>Solirubrobacter</taxon>
    </lineage>
</organism>
<feature type="region of interest" description="Disordered" evidence="1">
    <location>
        <begin position="306"/>
        <end position="342"/>
    </location>
</feature>
<feature type="compositionally biased region" description="Pro residues" evidence="1">
    <location>
        <begin position="311"/>
        <end position="333"/>
    </location>
</feature>
<evidence type="ECO:0000256" key="2">
    <source>
        <dbReference type="SAM" id="SignalP"/>
    </source>
</evidence>
<feature type="region of interest" description="Disordered" evidence="1">
    <location>
        <begin position="96"/>
        <end position="119"/>
    </location>
</feature>
<protein>
    <submittedName>
        <fullName evidence="3">Uncharacterized protein</fullName>
    </submittedName>
</protein>